<accession>A0A8S5MPF4</accession>
<sequence>MSKFKENLNATEVIIEAIQTIARKGITNPKNGIVKGTGKVTGYVAKIHTEGEFAGTVDVQEFSHVAIEDQGDLKIGYHEAVRLSAIQDSSSDVVLIPKLYSEVVVTFDPVTQIEYVTMFSQVDWVKIDSHEKITIGVSEHEEFDADDPDGPDVDELEPTGAKSKTTYEKDKIVQVVYVAPEEKPDGEAPPASEGDGQEGENQEGDGQESGEAPESPDSEEEAEEDGDGSKMEQTPDAFSVDIQKGKGTLLVDKEKILLTSSNDSSKIRLVKDEGSISTGDMEVRVTPDTVYVGGEGSHAVLGEELCDILMKMLQAIASIKTTTQLGPQPPVNIAEFMTIRSQIQAMQKGLNGFISKSVQIKK</sequence>
<feature type="compositionally biased region" description="Acidic residues" evidence="1">
    <location>
        <begin position="214"/>
        <end position="226"/>
    </location>
</feature>
<feature type="region of interest" description="Disordered" evidence="1">
    <location>
        <begin position="179"/>
        <end position="242"/>
    </location>
</feature>
<feature type="compositionally biased region" description="Acidic residues" evidence="1">
    <location>
        <begin position="141"/>
        <end position="157"/>
    </location>
</feature>
<name>A0A8S5MPF4_9VIRU</name>
<organism evidence="2">
    <name type="scientific">virus sp. ct0sl4</name>
    <dbReference type="NCBI Taxonomy" id="2826788"/>
    <lineage>
        <taxon>Viruses</taxon>
    </lineage>
</organism>
<feature type="compositionally biased region" description="Acidic residues" evidence="1">
    <location>
        <begin position="195"/>
        <end position="208"/>
    </location>
</feature>
<evidence type="ECO:0000313" key="2">
    <source>
        <dbReference type="EMBL" id="DAD84245.1"/>
    </source>
</evidence>
<reference evidence="2" key="1">
    <citation type="journal article" date="2021" name="Proc. Natl. Acad. Sci. U.S.A.">
        <title>A Catalog of Tens of Thousands of Viruses from Human Metagenomes Reveals Hidden Associations with Chronic Diseases.</title>
        <authorList>
            <person name="Tisza M.J."/>
            <person name="Buck C.B."/>
        </authorList>
    </citation>
    <scope>NUCLEOTIDE SEQUENCE</scope>
    <source>
        <strain evidence="2">Ct0sl4</strain>
    </source>
</reference>
<proteinExistence type="predicted"/>
<dbReference type="EMBL" id="BK014956">
    <property type="protein sequence ID" value="DAD84245.1"/>
    <property type="molecule type" value="Genomic_DNA"/>
</dbReference>
<evidence type="ECO:0000256" key="1">
    <source>
        <dbReference type="SAM" id="MobiDB-lite"/>
    </source>
</evidence>
<protein>
    <submittedName>
        <fullName evidence="2">Uncharacterized protein</fullName>
    </submittedName>
</protein>
<feature type="region of interest" description="Disordered" evidence="1">
    <location>
        <begin position="139"/>
        <end position="165"/>
    </location>
</feature>